<sequence length="77" mass="8876">MNPSDSFWSKGTVKPVLLQTASGQILFYEKRRDVFYTEKASWHRFASGGKRDKKLVECLFWAAKTAFFALPASLDWI</sequence>
<name>A0A837KVH2_9BACL</name>
<comment type="caution">
    <text evidence="1">The sequence shown here is derived from an EMBL/GenBank/DDBJ whole genome shotgun (WGS) entry which is preliminary data.</text>
</comment>
<gene>
    <name evidence="1" type="ORF">AA984_03325</name>
</gene>
<evidence type="ECO:0000313" key="2">
    <source>
        <dbReference type="Proteomes" id="UP000035218"/>
    </source>
</evidence>
<reference evidence="1 2" key="1">
    <citation type="submission" date="2015-05" db="EMBL/GenBank/DDBJ databases">
        <title>Genome sequencing project for genomic taxonomy and phylogenomics of Bacillus-like bacteria.</title>
        <authorList>
            <person name="Liu B."/>
            <person name="Wang J."/>
            <person name="Zhu Y."/>
            <person name="Liu G."/>
            <person name="Chen Q."/>
            <person name="Chen Z."/>
            <person name="Lan J."/>
            <person name="Che J."/>
            <person name="Ge C."/>
            <person name="Shi H."/>
            <person name="Pan Z."/>
            <person name="Liu X."/>
        </authorList>
    </citation>
    <scope>NUCLEOTIDE SEQUENCE [LARGE SCALE GENOMIC DNA]</scope>
    <source>
        <strain evidence="1 2">DSM 9885</strain>
    </source>
</reference>
<accession>A0A837KVH2</accession>
<protein>
    <submittedName>
        <fullName evidence="1">Uncharacterized protein</fullName>
    </submittedName>
</protein>
<dbReference type="RefSeq" id="WP_047068266.1">
    <property type="nucleotide sequence ID" value="NZ_BJOL01000013.1"/>
</dbReference>
<proteinExistence type="predicted"/>
<evidence type="ECO:0000313" key="1">
    <source>
        <dbReference type="EMBL" id="KLI00957.1"/>
    </source>
</evidence>
<dbReference type="Proteomes" id="UP000035218">
    <property type="component" value="Unassembled WGS sequence"/>
</dbReference>
<dbReference type="EMBL" id="LDCN01000001">
    <property type="protein sequence ID" value="KLI00957.1"/>
    <property type="molecule type" value="Genomic_DNA"/>
</dbReference>
<organism evidence="1 2">
    <name type="scientific">Brevibacillus formosus</name>
    <dbReference type="NCBI Taxonomy" id="54913"/>
    <lineage>
        <taxon>Bacteria</taxon>
        <taxon>Bacillati</taxon>
        <taxon>Bacillota</taxon>
        <taxon>Bacilli</taxon>
        <taxon>Bacillales</taxon>
        <taxon>Paenibacillaceae</taxon>
        <taxon>Brevibacillus</taxon>
    </lineage>
</organism>
<dbReference type="AlphaFoldDB" id="A0A837KVH2"/>